<reference evidence="1 2" key="1">
    <citation type="submission" date="2021-12" db="EMBL/GenBank/DDBJ databases">
        <title>Siccirubricoccus leaddurans sp. nov., a high concentration Zn2+ tolerance bacterium.</title>
        <authorList>
            <person name="Cao Y."/>
        </authorList>
    </citation>
    <scope>NUCLEOTIDE SEQUENCE [LARGE SCALE GENOMIC DNA]</scope>
    <source>
        <strain evidence="1 2">KC 17139</strain>
    </source>
</reference>
<proteinExistence type="predicted"/>
<keyword evidence="2" id="KW-1185">Reference proteome</keyword>
<sequence length="304" mass="33356">MTASPSLVVYTAILGGYEPLKAQPARTGSAARFLCYTDDPNLAAEGWEIRPVTPLLPQDPVRSQRWLKLSPESLPEVAAARVSLYIDNTVRLEAPPEALAAIMPEEAALALAPHGFRRTVAEEFQAVLAAGLDEPVRVMEQYLHLLAEAPALLEERPWWGGLILRRHVVPGLDAAMAAWRSLVLRYSRRDQLSANLAFHRTGLAVAALPLDLFASPYHSWPHAEGRVARQQAFGALGTLPPHLAAQWDGVLASALLPAELPGLRQRVAALEAELHGMRQSRSWRLTAPLRGAMRMLRGEKPSFH</sequence>
<protein>
    <recommendedName>
        <fullName evidence="3">DUF616 domain-containing protein</fullName>
    </recommendedName>
</protein>
<evidence type="ECO:0000313" key="2">
    <source>
        <dbReference type="Proteomes" id="UP001523392"/>
    </source>
</evidence>
<gene>
    <name evidence="1" type="ORF">JYK14_10415</name>
</gene>
<dbReference type="Proteomes" id="UP001523392">
    <property type="component" value="Unassembled WGS sequence"/>
</dbReference>
<dbReference type="RefSeq" id="WP_252953184.1">
    <property type="nucleotide sequence ID" value="NZ_JAFIRR010000063.1"/>
</dbReference>
<evidence type="ECO:0008006" key="3">
    <source>
        <dbReference type="Google" id="ProtNLM"/>
    </source>
</evidence>
<dbReference type="EMBL" id="JAFIRR010000063">
    <property type="protein sequence ID" value="MCO6416572.1"/>
    <property type="molecule type" value="Genomic_DNA"/>
</dbReference>
<organism evidence="1 2">
    <name type="scientific">Siccirubricoccus soli</name>
    <dbReference type="NCBI Taxonomy" id="2899147"/>
    <lineage>
        <taxon>Bacteria</taxon>
        <taxon>Pseudomonadati</taxon>
        <taxon>Pseudomonadota</taxon>
        <taxon>Alphaproteobacteria</taxon>
        <taxon>Acetobacterales</taxon>
        <taxon>Roseomonadaceae</taxon>
        <taxon>Siccirubricoccus</taxon>
    </lineage>
</organism>
<evidence type="ECO:0000313" key="1">
    <source>
        <dbReference type="EMBL" id="MCO6416572.1"/>
    </source>
</evidence>
<accession>A0ABT1D3R2</accession>
<name>A0ABT1D3R2_9PROT</name>
<comment type="caution">
    <text evidence="1">The sequence shown here is derived from an EMBL/GenBank/DDBJ whole genome shotgun (WGS) entry which is preliminary data.</text>
</comment>